<dbReference type="PANTHER" id="PTHR31973">
    <property type="entry name" value="POLYPROTEIN, PUTATIVE-RELATED"/>
    <property type="match status" value="1"/>
</dbReference>
<evidence type="ECO:0000256" key="5">
    <source>
        <dbReference type="SAM" id="MobiDB-lite"/>
    </source>
</evidence>
<evidence type="ECO:0000313" key="8">
    <source>
        <dbReference type="RefSeq" id="XP_015081486.1"/>
    </source>
</evidence>
<dbReference type="PROSITE" id="PS50158">
    <property type="entry name" value="ZF_CCHC"/>
    <property type="match status" value="1"/>
</dbReference>
<dbReference type="InterPro" id="IPR006564">
    <property type="entry name" value="Znf_PMZ"/>
</dbReference>
<dbReference type="SMART" id="SM00575">
    <property type="entry name" value="ZnF_PMZ"/>
    <property type="match status" value="1"/>
</dbReference>
<proteinExistence type="predicted"/>
<reference evidence="8" key="2">
    <citation type="submission" date="2025-08" db="UniProtKB">
        <authorList>
            <consortium name="RefSeq"/>
        </authorList>
    </citation>
    <scope>IDENTIFICATION</scope>
</reference>
<dbReference type="PANTHER" id="PTHR31973:SF113">
    <property type="entry name" value="PROTEIN FAR1-RELATED SEQUENCE 5-LIKE"/>
    <property type="match status" value="1"/>
</dbReference>
<keyword evidence="7" id="KW-1185">Reference proteome</keyword>
<dbReference type="Proteomes" id="UP000694930">
    <property type="component" value="Chromosome 7"/>
</dbReference>
<feature type="region of interest" description="Disordered" evidence="5">
    <location>
        <begin position="261"/>
        <end position="287"/>
    </location>
</feature>
<evidence type="ECO:0000256" key="3">
    <source>
        <dbReference type="ARBA" id="ARBA00022833"/>
    </source>
</evidence>
<name>A0ABM1H7G6_SOLPN</name>
<dbReference type="GeneID" id="107025175"/>
<keyword evidence="2 4" id="KW-0863">Zinc-finger</keyword>
<evidence type="ECO:0000256" key="2">
    <source>
        <dbReference type="ARBA" id="ARBA00022771"/>
    </source>
</evidence>
<dbReference type="RefSeq" id="XP_015081486.1">
    <property type="nucleotide sequence ID" value="XM_015226000.1"/>
</dbReference>
<evidence type="ECO:0000259" key="6">
    <source>
        <dbReference type="PROSITE" id="PS50158"/>
    </source>
</evidence>
<feature type="domain" description="CCHC-type" evidence="6">
    <location>
        <begin position="267"/>
        <end position="282"/>
    </location>
</feature>
<evidence type="ECO:0000313" key="7">
    <source>
        <dbReference type="Proteomes" id="UP000694930"/>
    </source>
</evidence>
<organism evidence="7 8">
    <name type="scientific">Solanum pennellii</name>
    <name type="common">Tomato</name>
    <name type="synonym">Lycopersicon pennellii</name>
    <dbReference type="NCBI Taxonomy" id="28526"/>
    <lineage>
        <taxon>Eukaryota</taxon>
        <taxon>Viridiplantae</taxon>
        <taxon>Streptophyta</taxon>
        <taxon>Embryophyta</taxon>
        <taxon>Tracheophyta</taxon>
        <taxon>Spermatophyta</taxon>
        <taxon>Magnoliopsida</taxon>
        <taxon>eudicotyledons</taxon>
        <taxon>Gunneridae</taxon>
        <taxon>Pentapetalae</taxon>
        <taxon>asterids</taxon>
        <taxon>lamiids</taxon>
        <taxon>Solanales</taxon>
        <taxon>Solanaceae</taxon>
        <taxon>Solanoideae</taxon>
        <taxon>Solaneae</taxon>
        <taxon>Solanum</taxon>
        <taxon>Solanum subgen. Lycopersicon</taxon>
    </lineage>
</organism>
<protein>
    <submittedName>
        <fullName evidence="8">Uncharacterized protein LOC107025175</fullName>
    </submittedName>
</protein>
<dbReference type="InterPro" id="IPR001878">
    <property type="entry name" value="Znf_CCHC"/>
</dbReference>
<reference evidence="7" key="1">
    <citation type="journal article" date="2014" name="Nat. Genet.">
        <title>The genome of the stress-tolerant wild tomato species Solanum pennellii.</title>
        <authorList>
            <person name="Bolger A."/>
            <person name="Scossa F."/>
            <person name="Bolger M.E."/>
            <person name="Lanz C."/>
            <person name="Maumus F."/>
            <person name="Tohge T."/>
            <person name="Quesneville H."/>
            <person name="Alseekh S."/>
            <person name="Sorensen I."/>
            <person name="Lichtenstein G."/>
            <person name="Fich E.A."/>
            <person name="Conte M."/>
            <person name="Keller H."/>
            <person name="Schneeberger K."/>
            <person name="Schwacke R."/>
            <person name="Ofner I."/>
            <person name="Vrebalov J."/>
            <person name="Xu Y."/>
            <person name="Osorio S."/>
            <person name="Aflitos S.A."/>
            <person name="Schijlen E."/>
            <person name="Jimenez-Gomez J.M."/>
            <person name="Ryngajllo M."/>
            <person name="Kimura S."/>
            <person name="Kumar R."/>
            <person name="Koenig D."/>
            <person name="Headland L.R."/>
            <person name="Maloof J.N."/>
            <person name="Sinha N."/>
            <person name="van Ham R.C."/>
            <person name="Lankhorst R.K."/>
            <person name="Mao L."/>
            <person name="Vogel A."/>
            <person name="Arsova B."/>
            <person name="Panstruga R."/>
            <person name="Fei Z."/>
            <person name="Rose J.K."/>
            <person name="Zamir D."/>
            <person name="Carrari F."/>
            <person name="Giovannoni J.J."/>
            <person name="Weigel D."/>
            <person name="Usadel B."/>
            <person name="Fernie A.R."/>
        </authorList>
    </citation>
    <scope>NUCLEOTIDE SEQUENCE [LARGE SCALE GENOMIC DNA]</scope>
    <source>
        <strain evidence="7">cv. LA0716</strain>
    </source>
</reference>
<sequence length="287" mass="33107">MCVVSDRNESIVKAVSRIYNIPHYACTFHHLWKNVKTLYKKSHDSLSEVVKNYLELAGYDKWARVYAPVDRGTVMTSNIAECINACLVEARELPIYDFLEEIRQMFGRWNFKNHTSASNTFTKLCGKAQEMLAELSLRMTVVATSNYVHSVRHEGETFIVCLEKKTCTSRRFQVDEIPCSHAWAVLKKKFLDPEPYCSDLYKPNTLLVTYANAINPLPDRKDWNVPAYVENEIVKPPKFKKLPGRPPKKLRDKTYSELYGKKNKNSCSTCGQKGHNRRSCRNGPRTE</sequence>
<evidence type="ECO:0000256" key="1">
    <source>
        <dbReference type="ARBA" id="ARBA00022723"/>
    </source>
</evidence>
<evidence type="ECO:0000256" key="4">
    <source>
        <dbReference type="PROSITE-ProRule" id="PRU00047"/>
    </source>
</evidence>
<gene>
    <name evidence="8" type="primary">LOC107025175</name>
</gene>
<keyword evidence="3" id="KW-0862">Zinc</keyword>
<accession>A0ABM1H7G6</accession>
<dbReference type="Pfam" id="PF04434">
    <property type="entry name" value="SWIM"/>
    <property type="match status" value="1"/>
</dbReference>
<dbReference type="InterPro" id="IPR007527">
    <property type="entry name" value="Znf_SWIM"/>
</dbReference>
<keyword evidence="1" id="KW-0479">Metal-binding</keyword>